<dbReference type="InterPro" id="IPR052399">
    <property type="entry name" value="Phage_Baseplate_Assmbl_Protein"/>
</dbReference>
<evidence type="ECO:0000313" key="6">
    <source>
        <dbReference type="Proteomes" id="UP000306409"/>
    </source>
</evidence>
<dbReference type="InterPro" id="IPR058531">
    <property type="entry name" value="Baseplate_J_M"/>
</dbReference>
<dbReference type="Proteomes" id="UP000306409">
    <property type="component" value="Chromosome"/>
</dbReference>
<dbReference type="Pfam" id="PF04865">
    <property type="entry name" value="Baseplate_J"/>
    <property type="match status" value="1"/>
</dbReference>
<sequence>MSEINFVNIDAEQITSELINDFENYTGEILYAGDARRLFLQGFAYVFVNLLNSINTTGRSNLLRYAYGDTLDALGELYGTPRMEAQKAKVTIRFTLSQAQPGVVTIPAGTRVTPDGNIFFATDTVLTIAGGSTYGEVTATATSPGIEYNGFAAGQINKLVDCNPYVSSVVNIDMSSGGTDIERDDAYRERLRAAPYSYSTAGPTQAYEYWARNASPDVGDVLVTSPSAGNITIYVLKQDGAIPELEDTIIAAVNNEVNDKSRRPMTDYVTVVPATPVNTTIEVEYYISPDNAFNAASIQSAVASSVNKYRVWQTGKIGRAINPDELRKHMLNAGASRVDITSPTRVTMSVGEVAQITSASVTYKGIGE</sequence>
<evidence type="ECO:0000313" key="5">
    <source>
        <dbReference type="EMBL" id="QNU67270.1"/>
    </source>
</evidence>
<dbReference type="PIRSF" id="PIRSF020481">
    <property type="entry name" value="BAP"/>
    <property type="match status" value="1"/>
</dbReference>
<evidence type="ECO:0000259" key="3">
    <source>
        <dbReference type="Pfam" id="PF26078"/>
    </source>
</evidence>
<evidence type="ECO:0000256" key="1">
    <source>
        <dbReference type="ARBA" id="ARBA00038087"/>
    </source>
</evidence>
<accession>A0A4U7JBE4</accession>
<reference evidence="5 6" key="1">
    <citation type="submission" date="2020-09" db="EMBL/GenBank/DDBJ databases">
        <title>Characterization and genome sequencing of Ruminiclostridium sp. nov. MA18.</title>
        <authorList>
            <person name="Rettenmaier R."/>
            <person name="Kowollik M.-L."/>
            <person name="Liebl W."/>
            <person name="Zverlov V."/>
        </authorList>
    </citation>
    <scope>NUCLEOTIDE SEQUENCE [LARGE SCALE GENOMIC DNA]</scope>
    <source>
        <strain evidence="5 6">MA18</strain>
    </source>
</reference>
<dbReference type="InterPro" id="IPR006949">
    <property type="entry name" value="Barrel_Baseplate_J-like"/>
</dbReference>
<dbReference type="InterPro" id="IPR014507">
    <property type="entry name" value="Baseplate_assembly_J_pred"/>
</dbReference>
<gene>
    <name evidence="5" type="ORF">EHE19_001620</name>
</gene>
<protein>
    <submittedName>
        <fullName evidence="5">Baseplate J/gp47 family protein</fullName>
    </submittedName>
</protein>
<evidence type="ECO:0000259" key="2">
    <source>
        <dbReference type="Pfam" id="PF04865"/>
    </source>
</evidence>
<dbReference type="EMBL" id="CP061336">
    <property type="protein sequence ID" value="QNU67270.1"/>
    <property type="molecule type" value="Genomic_DNA"/>
</dbReference>
<name>A0A4U7JBE4_9FIRM</name>
<dbReference type="OrthoDB" id="9793802at2"/>
<keyword evidence="6" id="KW-1185">Reference proteome</keyword>
<feature type="domain" description="Baseplate protein J-like barrel" evidence="2">
    <location>
        <begin position="91"/>
        <end position="178"/>
    </location>
</feature>
<dbReference type="KEGG" id="rher:EHE19_001620"/>
<dbReference type="PANTHER" id="PTHR37829">
    <property type="entry name" value="PHAGE-LIKE ELEMENT PBSX PROTEIN XKDT"/>
    <property type="match status" value="1"/>
</dbReference>
<feature type="domain" description="Baseplate J-like C-terminal" evidence="4">
    <location>
        <begin position="282"/>
        <end position="361"/>
    </location>
</feature>
<dbReference type="InterPro" id="IPR058530">
    <property type="entry name" value="Baseplate_J-like_C"/>
</dbReference>
<evidence type="ECO:0000259" key="4">
    <source>
        <dbReference type="Pfam" id="PF26079"/>
    </source>
</evidence>
<dbReference type="AlphaFoldDB" id="A0A4U7JBE4"/>
<organism evidence="5 6">
    <name type="scientific">Ruminiclostridium herbifermentans</name>
    <dbReference type="NCBI Taxonomy" id="2488810"/>
    <lineage>
        <taxon>Bacteria</taxon>
        <taxon>Bacillati</taxon>
        <taxon>Bacillota</taxon>
        <taxon>Clostridia</taxon>
        <taxon>Eubacteriales</taxon>
        <taxon>Oscillospiraceae</taxon>
        <taxon>Ruminiclostridium</taxon>
    </lineage>
</organism>
<dbReference type="RefSeq" id="WP_137699022.1">
    <property type="nucleotide sequence ID" value="NZ_CP061336.1"/>
</dbReference>
<dbReference type="PANTHER" id="PTHR37829:SF3">
    <property type="entry name" value="PROTEIN JAYE-RELATED"/>
    <property type="match status" value="1"/>
</dbReference>
<dbReference type="Pfam" id="PF26078">
    <property type="entry name" value="Baseplate_J_M"/>
    <property type="match status" value="1"/>
</dbReference>
<proteinExistence type="inferred from homology"/>
<feature type="domain" description="Baseplate J-like central" evidence="3">
    <location>
        <begin position="199"/>
        <end position="273"/>
    </location>
</feature>
<dbReference type="Pfam" id="PF26079">
    <property type="entry name" value="Baseplate_J_C"/>
    <property type="match status" value="1"/>
</dbReference>
<comment type="similarity">
    <text evidence="1">Belongs to the Mu gp47/PBSX XkdT family.</text>
</comment>